<feature type="domain" description="AMP-binding enzyme C-terminal" evidence="2">
    <location>
        <begin position="426"/>
        <end position="499"/>
    </location>
</feature>
<dbReference type="PANTHER" id="PTHR45527">
    <property type="entry name" value="NONRIBOSOMAL PEPTIDE SYNTHETASE"/>
    <property type="match status" value="1"/>
</dbReference>
<evidence type="ECO:0000313" key="3">
    <source>
        <dbReference type="EMBL" id="OAN55994.1"/>
    </source>
</evidence>
<dbReference type="Pfam" id="PF13193">
    <property type="entry name" value="AMP-binding_C"/>
    <property type="match status" value="1"/>
</dbReference>
<comment type="caution">
    <text evidence="3">The sequence shown here is derived from an EMBL/GenBank/DDBJ whole genome shotgun (WGS) entry which is preliminary data.</text>
</comment>
<organism evidence="3 4">
    <name type="scientific">Paramagnetospirillum marisnigri</name>
    <dbReference type="NCBI Taxonomy" id="1285242"/>
    <lineage>
        <taxon>Bacteria</taxon>
        <taxon>Pseudomonadati</taxon>
        <taxon>Pseudomonadota</taxon>
        <taxon>Alphaproteobacteria</taxon>
        <taxon>Rhodospirillales</taxon>
        <taxon>Magnetospirillaceae</taxon>
        <taxon>Paramagnetospirillum</taxon>
    </lineage>
</organism>
<protein>
    <recommendedName>
        <fullName evidence="5">D-alanine--poly(Phosphoribitol) ligase</fullName>
    </recommendedName>
</protein>
<reference evidence="3 4" key="1">
    <citation type="submission" date="2016-04" db="EMBL/GenBank/DDBJ databases">
        <title>Draft genome sequence of freshwater magnetotactic bacteria Magnetospirillum marisnigri SP-1 and Magnetospirillum moscoviense BB-1.</title>
        <authorList>
            <person name="Koziaeva V."/>
            <person name="Dziuba M.V."/>
            <person name="Ivanov T.M."/>
            <person name="Kuznetsov B."/>
            <person name="Grouzdev D.S."/>
        </authorList>
    </citation>
    <scope>NUCLEOTIDE SEQUENCE [LARGE SCALE GENOMIC DNA]</scope>
    <source>
        <strain evidence="3 4">SP-1</strain>
    </source>
</reference>
<dbReference type="RefSeq" id="WP_172822708.1">
    <property type="nucleotide sequence ID" value="NZ_LWQT01000010.1"/>
</dbReference>
<dbReference type="STRING" id="1285242.A6A04_10565"/>
<dbReference type="SUPFAM" id="SSF56801">
    <property type="entry name" value="Acetyl-CoA synthetase-like"/>
    <property type="match status" value="1"/>
</dbReference>
<dbReference type="InterPro" id="IPR045851">
    <property type="entry name" value="AMP-bd_C_sf"/>
</dbReference>
<dbReference type="GO" id="GO:0031177">
    <property type="term" value="F:phosphopantetheine binding"/>
    <property type="evidence" value="ECO:0007669"/>
    <property type="project" value="TreeGrafter"/>
</dbReference>
<dbReference type="GO" id="GO:0005737">
    <property type="term" value="C:cytoplasm"/>
    <property type="evidence" value="ECO:0007669"/>
    <property type="project" value="TreeGrafter"/>
</dbReference>
<dbReference type="GO" id="GO:0043041">
    <property type="term" value="P:amino acid activation for nonribosomal peptide biosynthetic process"/>
    <property type="evidence" value="ECO:0007669"/>
    <property type="project" value="TreeGrafter"/>
</dbReference>
<keyword evidence="4" id="KW-1185">Reference proteome</keyword>
<dbReference type="GO" id="GO:0044550">
    <property type="term" value="P:secondary metabolite biosynthetic process"/>
    <property type="evidence" value="ECO:0007669"/>
    <property type="project" value="TreeGrafter"/>
</dbReference>
<dbReference type="Gene3D" id="3.40.50.12780">
    <property type="entry name" value="N-terminal domain of ligase-like"/>
    <property type="match status" value="1"/>
</dbReference>
<dbReference type="Proteomes" id="UP000078428">
    <property type="component" value="Unassembled WGS sequence"/>
</dbReference>
<gene>
    <name evidence="3" type="ORF">A6A04_10565</name>
</gene>
<dbReference type="InterPro" id="IPR025110">
    <property type="entry name" value="AMP-bd_C"/>
</dbReference>
<dbReference type="PANTHER" id="PTHR45527:SF1">
    <property type="entry name" value="FATTY ACID SYNTHASE"/>
    <property type="match status" value="1"/>
</dbReference>
<feature type="domain" description="AMP-dependent synthetase/ligase" evidence="1">
    <location>
        <begin position="8"/>
        <end position="367"/>
    </location>
</feature>
<dbReference type="InterPro" id="IPR010071">
    <property type="entry name" value="AA_adenyl_dom"/>
</dbReference>
<sequence length="509" mass="53598">MGHAFLAVARAHTNDTALVLADGGQVSYGALAARALRIAAILAEEGVAPRGVVALRNGKSPTGYAAMLACLMLGAAYVNLDELNPVLRLTRILETCRPSLLVADGESEAAVTEAASALGLRVLNLAAPELAGRLDQAPTAVPAALDQVHGGLPAYIMFTSGSTGFPKGAAISHAAVLNFVQWSQTTFGIGPGDILTNLNPLHFDNSVFDVYSALFNGAALAPVARDLLRDPRAAVETVERAGCTVWFSVPSLLIYLVSLKAIRPGSLASLRTVVFGGEGYPVPELSRLRRLLGDGPRLVNVYGPTECTCICSAHEVGAADLASARGLPPLGRIAPNFGALILDGDGPVTEGEVGELCLLGPQVGLGYVNDPERTAAAFVPNPLNPVWPETMYRTGDLVRVEGGALYFVGRKDNQVKHQGYRIELEEIEAALAALDAVERAAVVYRRQSSTHGHLVAFVVGGGPDGEAGLRAALRARLPDYMIPNRFEIVAELPLNTNGKVDRTRLRDGD</sequence>
<dbReference type="EMBL" id="LWQT01000010">
    <property type="protein sequence ID" value="OAN55994.1"/>
    <property type="molecule type" value="Genomic_DNA"/>
</dbReference>
<dbReference type="AlphaFoldDB" id="A0A178MZT9"/>
<evidence type="ECO:0008006" key="5">
    <source>
        <dbReference type="Google" id="ProtNLM"/>
    </source>
</evidence>
<evidence type="ECO:0000313" key="4">
    <source>
        <dbReference type="Proteomes" id="UP000078428"/>
    </source>
</evidence>
<name>A0A178MZT9_9PROT</name>
<dbReference type="NCBIfam" id="TIGR01733">
    <property type="entry name" value="AA-adenyl-dom"/>
    <property type="match status" value="1"/>
</dbReference>
<dbReference type="CDD" id="cd05930">
    <property type="entry name" value="A_NRPS"/>
    <property type="match status" value="1"/>
</dbReference>
<dbReference type="Gene3D" id="3.30.300.30">
    <property type="match status" value="1"/>
</dbReference>
<dbReference type="InterPro" id="IPR000873">
    <property type="entry name" value="AMP-dep_synth/lig_dom"/>
</dbReference>
<dbReference type="Pfam" id="PF00501">
    <property type="entry name" value="AMP-binding"/>
    <property type="match status" value="1"/>
</dbReference>
<accession>A0A178MZT9</accession>
<evidence type="ECO:0000259" key="2">
    <source>
        <dbReference type="Pfam" id="PF13193"/>
    </source>
</evidence>
<evidence type="ECO:0000259" key="1">
    <source>
        <dbReference type="Pfam" id="PF00501"/>
    </source>
</evidence>
<dbReference type="InterPro" id="IPR042099">
    <property type="entry name" value="ANL_N_sf"/>
</dbReference>
<dbReference type="PROSITE" id="PS00455">
    <property type="entry name" value="AMP_BINDING"/>
    <property type="match status" value="1"/>
</dbReference>
<proteinExistence type="predicted"/>
<dbReference type="InterPro" id="IPR020845">
    <property type="entry name" value="AMP-binding_CS"/>
</dbReference>